<reference evidence="1 2" key="1">
    <citation type="submission" date="2020-10" db="EMBL/GenBank/DDBJ databases">
        <title>Complete genome sequence of Corynebacterium ihumii DSM 45751.</title>
        <authorList>
            <person name="Ruckert C."/>
            <person name="Albersmeier A."/>
            <person name="Busche T."/>
            <person name="Jaenicke S."/>
            <person name="Winkler A."/>
            <person name="Friethjonsson O.H."/>
            <person name="Hreggviethsson G.O."/>
            <person name="Lambert C."/>
            <person name="Badcock D."/>
            <person name="Bernaerts K."/>
            <person name="Anne J."/>
            <person name="Economou A."/>
            <person name="Kalinowski J."/>
        </authorList>
    </citation>
    <scope>NUCLEOTIDE SEQUENCE [LARGE SCALE GENOMIC DNA]</scope>
    <source>
        <strain evidence="1 2">DSM 45751</strain>
    </source>
</reference>
<keyword evidence="2" id="KW-1185">Reference proteome</keyword>
<accession>A0ABY7UF94</accession>
<dbReference type="EMBL" id="CP063190">
    <property type="protein sequence ID" value="WCZ35347.1"/>
    <property type="molecule type" value="Genomic_DNA"/>
</dbReference>
<sequence length="219" mass="25119">MRKIERLTGWIDEDAVKWVHRLSRVTEVMRNRPHVESESDTAILPSTRNRSASPGKRFKYPLFDCYHQKAAVILEQSSHIGQEISHLGFYLPRYDADLNGNQSTFCSMQSRPHIPQLFPQIEDIIVPAEWSREEANRLANGDQRDKKVAAAMRYGIGNGYDTGGRYVIYLLSPKDDLRTHKTPAEILHLGSGQWPSGWPFIKYARLDLVSRARQTTDLI</sequence>
<organism evidence="1 2">
    <name type="scientific">Corynebacterium ihumii</name>
    <dbReference type="NCBI Taxonomy" id="1232427"/>
    <lineage>
        <taxon>Bacteria</taxon>
        <taxon>Bacillati</taxon>
        <taxon>Actinomycetota</taxon>
        <taxon>Actinomycetes</taxon>
        <taxon>Mycobacteriales</taxon>
        <taxon>Corynebacteriaceae</taxon>
        <taxon>Corynebacterium</taxon>
    </lineage>
</organism>
<proteinExistence type="predicted"/>
<dbReference type="Proteomes" id="UP001220577">
    <property type="component" value="Chromosome"/>
</dbReference>
<protein>
    <submittedName>
        <fullName evidence="1">Uncharacterized protein</fullName>
    </submittedName>
</protein>
<evidence type="ECO:0000313" key="1">
    <source>
        <dbReference type="EMBL" id="WCZ35347.1"/>
    </source>
</evidence>
<gene>
    <name evidence="1" type="ORF">CIHUM_09770</name>
</gene>
<name>A0ABY7UF94_9CORY</name>
<evidence type="ECO:0000313" key="2">
    <source>
        <dbReference type="Proteomes" id="UP001220577"/>
    </source>
</evidence>